<dbReference type="EMBL" id="JABVED010000017">
    <property type="protein sequence ID" value="MBC6450527.1"/>
    <property type="molecule type" value="Genomic_DNA"/>
</dbReference>
<proteinExistence type="predicted"/>
<sequence>MITRLATLGVEAAPAERSAELRIDRFTQWVDDQSPVAKACVGGFTSVFPAEQLV</sequence>
<dbReference type="Proteomes" id="UP000734823">
    <property type="component" value="Unassembled WGS sequence"/>
</dbReference>
<reference evidence="1 2" key="1">
    <citation type="submission" date="2020-06" db="EMBL/GenBank/DDBJ databases">
        <title>Actinokineospora xiongansis sp. nov., isolated from soil of Baiyangdian.</title>
        <authorList>
            <person name="Zhang X."/>
        </authorList>
    </citation>
    <scope>NUCLEOTIDE SEQUENCE [LARGE SCALE GENOMIC DNA]</scope>
    <source>
        <strain evidence="1 2">HBU206404</strain>
    </source>
</reference>
<dbReference type="RefSeq" id="WP_187223626.1">
    <property type="nucleotide sequence ID" value="NZ_JABVED010000017.1"/>
</dbReference>
<comment type="caution">
    <text evidence="1">The sequence shown here is derived from an EMBL/GenBank/DDBJ whole genome shotgun (WGS) entry which is preliminary data.</text>
</comment>
<gene>
    <name evidence="1" type="ORF">GPZ80_25530</name>
</gene>
<evidence type="ECO:0000313" key="2">
    <source>
        <dbReference type="Proteomes" id="UP000734823"/>
    </source>
</evidence>
<organism evidence="1 2">
    <name type="scientific">Actinokineospora xionganensis</name>
    <dbReference type="NCBI Taxonomy" id="2684470"/>
    <lineage>
        <taxon>Bacteria</taxon>
        <taxon>Bacillati</taxon>
        <taxon>Actinomycetota</taxon>
        <taxon>Actinomycetes</taxon>
        <taxon>Pseudonocardiales</taxon>
        <taxon>Pseudonocardiaceae</taxon>
        <taxon>Actinokineospora</taxon>
    </lineage>
</organism>
<accession>A0ABR7LD11</accession>
<name>A0ABR7LD11_9PSEU</name>
<protein>
    <submittedName>
        <fullName evidence="1">Uncharacterized protein</fullName>
    </submittedName>
</protein>
<keyword evidence="2" id="KW-1185">Reference proteome</keyword>
<evidence type="ECO:0000313" key="1">
    <source>
        <dbReference type="EMBL" id="MBC6450527.1"/>
    </source>
</evidence>